<accession>A0A0V1I6J9</accession>
<evidence type="ECO:0000313" key="2">
    <source>
        <dbReference type="Proteomes" id="UP000055024"/>
    </source>
</evidence>
<evidence type="ECO:0000313" key="1">
    <source>
        <dbReference type="EMBL" id="KRZ18499.1"/>
    </source>
</evidence>
<protein>
    <submittedName>
        <fullName evidence="1">Uncharacterized protein</fullName>
    </submittedName>
</protein>
<dbReference type="EMBL" id="JYDP01000003">
    <property type="protein sequence ID" value="KRZ18499.1"/>
    <property type="molecule type" value="Genomic_DNA"/>
</dbReference>
<gene>
    <name evidence="1" type="ORF">T11_1576</name>
</gene>
<reference evidence="1 2" key="1">
    <citation type="submission" date="2015-01" db="EMBL/GenBank/DDBJ databases">
        <title>Evolution of Trichinella species and genotypes.</title>
        <authorList>
            <person name="Korhonen P.K."/>
            <person name="Edoardo P."/>
            <person name="Giuseppe L.R."/>
            <person name="Gasser R.B."/>
        </authorList>
    </citation>
    <scope>NUCLEOTIDE SEQUENCE [LARGE SCALE GENOMIC DNA]</scope>
    <source>
        <strain evidence="1">ISS1029</strain>
    </source>
</reference>
<dbReference type="AlphaFoldDB" id="A0A0V1I6J9"/>
<dbReference type="Proteomes" id="UP000055024">
    <property type="component" value="Unassembled WGS sequence"/>
</dbReference>
<keyword evidence="2" id="KW-1185">Reference proteome</keyword>
<comment type="caution">
    <text evidence="1">The sequence shown here is derived from an EMBL/GenBank/DDBJ whole genome shotgun (WGS) entry which is preliminary data.</text>
</comment>
<proteinExistence type="predicted"/>
<sequence>MDYPRENPTLHLPLDVETRSFNGIGIRSRSVSDLTFSGLNIFSSNKKQKASYLNNQEPLFSLKEKLKLTDTTEIKEPARILTLQQPAVEYGFLLLHQLEQLITIYDHIALAAGWIVDVEQYRRRALDKLLSTPSS</sequence>
<name>A0A0V1I6J9_9BILA</name>
<organism evidence="1 2">
    <name type="scientific">Trichinella zimbabwensis</name>
    <dbReference type="NCBI Taxonomy" id="268475"/>
    <lineage>
        <taxon>Eukaryota</taxon>
        <taxon>Metazoa</taxon>
        <taxon>Ecdysozoa</taxon>
        <taxon>Nematoda</taxon>
        <taxon>Enoplea</taxon>
        <taxon>Dorylaimia</taxon>
        <taxon>Trichinellida</taxon>
        <taxon>Trichinellidae</taxon>
        <taxon>Trichinella</taxon>
    </lineage>
</organism>